<accession>F0WFC6</accession>
<dbReference type="AlphaFoldDB" id="F0WFC6"/>
<reference evidence="1" key="1">
    <citation type="journal article" date="2011" name="PLoS Biol.">
        <title>Gene gain and loss during evolution of obligate parasitism in the white rust pathogen of Arabidopsis thaliana.</title>
        <authorList>
            <person name="Kemen E."/>
            <person name="Gardiner A."/>
            <person name="Schultz-Larsen T."/>
            <person name="Kemen A.C."/>
            <person name="Balmuth A.L."/>
            <person name="Robert-Seilaniantz A."/>
            <person name="Bailey K."/>
            <person name="Holub E."/>
            <person name="Studholme D.J."/>
            <person name="Maclean D."/>
            <person name="Jones J.D."/>
        </authorList>
    </citation>
    <scope>NUCLEOTIDE SEQUENCE</scope>
</reference>
<evidence type="ECO:0000313" key="1">
    <source>
        <dbReference type="EMBL" id="CCA19908.1"/>
    </source>
</evidence>
<protein>
    <submittedName>
        <fullName evidence="1">AlNc14C81G5316 protein</fullName>
    </submittedName>
</protein>
<sequence length="98" mass="11255">MDTNLLEAVTSLERLKPPVRKRQRLLVWDAAQRGKSLRSRLDQDTAQHQALGLTLQHPIRKGFVDCSERERSHPLDLEVDVLHVQESLAITRMPEIVP</sequence>
<organism evidence="1">
    <name type="scientific">Albugo laibachii Nc14</name>
    <dbReference type="NCBI Taxonomy" id="890382"/>
    <lineage>
        <taxon>Eukaryota</taxon>
        <taxon>Sar</taxon>
        <taxon>Stramenopiles</taxon>
        <taxon>Oomycota</taxon>
        <taxon>Peronosporomycetes</taxon>
        <taxon>Albuginales</taxon>
        <taxon>Albuginaceae</taxon>
        <taxon>Albugo</taxon>
    </lineage>
</organism>
<dbReference type="HOGENOM" id="CLU_2337897_0_0_1"/>
<gene>
    <name evidence="1" type="primary">AlNc14C81G5316</name>
    <name evidence="1" type="ORF">ALNC14_060510</name>
</gene>
<reference evidence="1" key="2">
    <citation type="submission" date="2011-02" db="EMBL/GenBank/DDBJ databases">
        <authorList>
            <person name="MacLean D."/>
        </authorList>
    </citation>
    <scope>NUCLEOTIDE SEQUENCE</scope>
</reference>
<proteinExistence type="predicted"/>
<name>F0WFC6_9STRA</name>
<dbReference type="EMBL" id="FR824126">
    <property type="protein sequence ID" value="CCA19908.1"/>
    <property type="molecule type" value="Genomic_DNA"/>
</dbReference>